<dbReference type="EMBL" id="JAGFBM010000001">
    <property type="protein sequence ID" value="MBO3083139.1"/>
    <property type="molecule type" value="Genomic_DNA"/>
</dbReference>
<evidence type="ECO:0000313" key="9">
    <source>
        <dbReference type="EMBL" id="MBO3083139.1"/>
    </source>
</evidence>
<evidence type="ECO:0000256" key="7">
    <source>
        <dbReference type="ARBA" id="ARBA00023295"/>
    </source>
</evidence>
<comment type="catalytic activity">
    <reaction evidence="1">
        <text>Hydrolysis of terminal non-reducing alpha-L-arabinofuranoside residues in alpha-L-arabinosides.</text>
        <dbReference type="EC" id="3.2.1.55"/>
    </reaction>
</comment>
<dbReference type="SUPFAM" id="SSF51011">
    <property type="entry name" value="Glycosyl hydrolase domain"/>
    <property type="match status" value="1"/>
</dbReference>
<organism evidence="9 10">
    <name type="scientific">Cellulomonas fengjieae</name>
    <dbReference type="NCBI Taxonomy" id="2819978"/>
    <lineage>
        <taxon>Bacteria</taxon>
        <taxon>Bacillati</taxon>
        <taxon>Actinomycetota</taxon>
        <taxon>Actinomycetes</taxon>
        <taxon>Micrococcales</taxon>
        <taxon>Cellulomonadaceae</taxon>
        <taxon>Cellulomonas</taxon>
    </lineage>
</organism>
<proteinExistence type="inferred from homology"/>
<dbReference type="PANTHER" id="PTHR43576">
    <property type="entry name" value="ALPHA-L-ARABINOFURANOSIDASE C-RELATED"/>
    <property type="match status" value="1"/>
</dbReference>
<dbReference type="EC" id="3.2.1.55" evidence="4"/>
<keyword evidence="5" id="KW-0378">Hydrolase</keyword>
<evidence type="ECO:0000256" key="2">
    <source>
        <dbReference type="ARBA" id="ARBA00007186"/>
    </source>
</evidence>
<dbReference type="InterPro" id="IPR017853">
    <property type="entry name" value="GH"/>
</dbReference>
<comment type="subunit">
    <text evidence="3">Homohexamer; trimer of dimers.</text>
</comment>
<gene>
    <name evidence="9" type="ORF">J4035_00670</name>
</gene>
<dbReference type="SUPFAM" id="SSF51445">
    <property type="entry name" value="(Trans)glycosidases"/>
    <property type="match status" value="1"/>
</dbReference>
<dbReference type="InterPro" id="IPR055235">
    <property type="entry name" value="ASD1_cat"/>
</dbReference>
<sequence>MQSGTLSIDPAFVVAPVNRRVFGSFVEHMGRCVYGGIFEPGHPTSDDDGLRGDVLELVRELGVTAVRYPGGNFVSGYRWEDGVGPVQDRPTRLDPAWRTIESNAFGLNEFMTWARKADVEPIMAMNLGTRGMQEALDLLEYANHPHGTALSDLRVEHGVAEPHGIRMWCLGNEMDGPWQLGHKTAAEYGRLAAETARALRQREPDLELVACGSSGRSMPTFGTWEATVLEHSYDLVDYISAHAYYELAGDDVASFLASSVNMDRFIRDVVATADHVGATLNSSKTIDIAFDEWNVWYQSALQSDETPGDWTVAPRLSEDAYTVLDAVVVGSLLITLLRHSDRVTVACQAQLVNTISPIRSEPDGPAWRQSIFHPFALTARHAQGQVLDLRVDAPTLVTAQHGEVSVLDSVATYDADTGRLAVFVVNRNPTDAVDFSTDLRGFGEASLTEAVLLADDDLFAANTQEDPDRVVPRSHPSSTVAGTTLRAQLPPASWSMFLLQVAR</sequence>
<name>A0ABS3SBL7_9CELL</name>
<keyword evidence="6" id="KW-0119">Carbohydrate metabolism</keyword>
<dbReference type="Gene3D" id="2.60.40.1180">
    <property type="entry name" value="Golgi alpha-mannosidase II"/>
    <property type="match status" value="1"/>
</dbReference>
<accession>A0ABS3SBL7</accession>
<dbReference type="PANTHER" id="PTHR43576:SF3">
    <property type="entry name" value="ALPHA-L-ARABINOFURANOSIDASE C"/>
    <property type="match status" value="1"/>
</dbReference>
<evidence type="ECO:0000256" key="4">
    <source>
        <dbReference type="ARBA" id="ARBA00012670"/>
    </source>
</evidence>
<evidence type="ECO:0000256" key="1">
    <source>
        <dbReference type="ARBA" id="ARBA00001462"/>
    </source>
</evidence>
<comment type="caution">
    <text evidence="9">The sequence shown here is derived from an EMBL/GenBank/DDBJ whole genome shotgun (WGS) entry which is preliminary data.</text>
</comment>
<dbReference type="Proteomes" id="UP000678317">
    <property type="component" value="Unassembled WGS sequence"/>
</dbReference>
<dbReference type="InterPro" id="IPR010720">
    <property type="entry name" value="Alpha-L-AF_C"/>
</dbReference>
<evidence type="ECO:0000256" key="5">
    <source>
        <dbReference type="ARBA" id="ARBA00022801"/>
    </source>
</evidence>
<dbReference type="InterPro" id="IPR013780">
    <property type="entry name" value="Glyco_hydro_b"/>
</dbReference>
<reference evidence="9 10" key="1">
    <citation type="submission" date="2021-03" db="EMBL/GenBank/DDBJ databases">
        <title>novel species in genus Cellulomonas.</title>
        <authorList>
            <person name="Zhang G."/>
        </authorList>
    </citation>
    <scope>NUCLEOTIDE SEQUENCE [LARGE SCALE GENOMIC DNA]</scope>
    <source>
        <strain evidence="10">zg-ZUI188</strain>
    </source>
</reference>
<protein>
    <recommendedName>
        <fullName evidence="4">non-reducing end alpha-L-arabinofuranosidase</fullName>
        <ecNumber evidence="4">3.2.1.55</ecNumber>
    </recommendedName>
</protein>
<keyword evidence="10" id="KW-1185">Reference proteome</keyword>
<dbReference type="Gene3D" id="3.20.20.80">
    <property type="entry name" value="Glycosidases"/>
    <property type="match status" value="1"/>
</dbReference>
<evidence type="ECO:0000256" key="6">
    <source>
        <dbReference type="ARBA" id="ARBA00023277"/>
    </source>
</evidence>
<keyword evidence="7" id="KW-0326">Glycosidase</keyword>
<comment type="similarity">
    <text evidence="2">Belongs to the glycosyl hydrolase 51 family.</text>
</comment>
<evidence type="ECO:0000259" key="8">
    <source>
        <dbReference type="SMART" id="SM00813"/>
    </source>
</evidence>
<dbReference type="SMART" id="SM00813">
    <property type="entry name" value="Alpha-L-AF_C"/>
    <property type="match status" value="1"/>
</dbReference>
<dbReference type="Pfam" id="PF06964">
    <property type="entry name" value="Alpha-L-AF_C"/>
    <property type="match status" value="1"/>
</dbReference>
<dbReference type="Pfam" id="PF22848">
    <property type="entry name" value="ASD1_dom"/>
    <property type="match status" value="1"/>
</dbReference>
<evidence type="ECO:0000256" key="3">
    <source>
        <dbReference type="ARBA" id="ARBA00011165"/>
    </source>
</evidence>
<dbReference type="RefSeq" id="WP_208288168.1">
    <property type="nucleotide sequence ID" value="NZ_CP074404.1"/>
</dbReference>
<feature type="domain" description="Alpha-L-arabinofuranosidase C-terminal" evidence="8">
    <location>
        <begin position="291"/>
        <end position="493"/>
    </location>
</feature>
<evidence type="ECO:0000313" key="10">
    <source>
        <dbReference type="Proteomes" id="UP000678317"/>
    </source>
</evidence>